<organism evidence="2 3">
    <name type="scientific">Chitinophaga costaii</name>
    <dbReference type="NCBI Taxonomy" id="1335309"/>
    <lineage>
        <taxon>Bacteria</taxon>
        <taxon>Pseudomonadati</taxon>
        <taxon>Bacteroidota</taxon>
        <taxon>Chitinophagia</taxon>
        <taxon>Chitinophagales</taxon>
        <taxon>Chitinophagaceae</taxon>
        <taxon>Chitinophaga</taxon>
    </lineage>
</organism>
<dbReference type="EMBL" id="FMAR01000008">
    <property type="protein sequence ID" value="SCC42297.1"/>
    <property type="molecule type" value="Genomic_DNA"/>
</dbReference>
<keyword evidence="1" id="KW-0812">Transmembrane</keyword>
<keyword evidence="1" id="KW-1133">Transmembrane helix</keyword>
<sequence length="41" mass="4398">MGEHTWDADSGMGVDIGGYFYLAASSIPDLLSIMLINYSEG</sequence>
<evidence type="ECO:0000256" key="1">
    <source>
        <dbReference type="SAM" id="Phobius"/>
    </source>
</evidence>
<proteinExistence type="predicted"/>
<dbReference type="AlphaFoldDB" id="A0A1C4EFE0"/>
<dbReference type="Proteomes" id="UP000242818">
    <property type="component" value="Unassembled WGS sequence"/>
</dbReference>
<gene>
    <name evidence="2" type="ORF">GA0116948_10869</name>
</gene>
<feature type="transmembrane region" description="Helical" evidence="1">
    <location>
        <begin position="20"/>
        <end position="38"/>
    </location>
</feature>
<accession>A0A1C4EFE0</accession>
<reference evidence="2 3" key="1">
    <citation type="submission" date="2016-08" db="EMBL/GenBank/DDBJ databases">
        <authorList>
            <person name="Seilhamer J.J."/>
        </authorList>
    </citation>
    <scope>NUCLEOTIDE SEQUENCE [LARGE SCALE GENOMIC DNA]</scope>
    <source>
        <strain evidence="2 3">A37T2</strain>
    </source>
</reference>
<keyword evidence="1" id="KW-0472">Membrane</keyword>
<evidence type="ECO:0000313" key="3">
    <source>
        <dbReference type="Proteomes" id="UP000242818"/>
    </source>
</evidence>
<protein>
    <submittedName>
        <fullName evidence="2">Uncharacterized protein</fullName>
    </submittedName>
</protein>
<name>A0A1C4EFE0_9BACT</name>
<keyword evidence="3" id="KW-1185">Reference proteome</keyword>
<evidence type="ECO:0000313" key="2">
    <source>
        <dbReference type="EMBL" id="SCC42297.1"/>
    </source>
</evidence>